<organism evidence="2 3">
    <name type="scientific">Chaetomium fimeti</name>
    <dbReference type="NCBI Taxonomy" id="1854472"/>
    <lineage>
        <taxon>Eukaryota</taxon>
        <taxon>Fungi</taxon>
        <taxon>Dikarya</taxon>
        <taxon>Ascomycota</taxon>
        <taxon>Pezizomycotina</taxon>
        <taxon>Sordariomycetes</taxon>
        <taxon>Sordariomycetidae</taxon>
        <taxon>Sordariales</taxon>
        <taxon>Chaetomiaceae</taxon>
        <taxon>Chaetomium</taxon>
    </lineage>
</organism>
<accession>A0AAE0LS58</accession>
<reference evidence="2" key="1">
    <citation type="journal article" date="2023" name="Mol. Phylogenet. Evol.">
        <title>Genome-scale phylogeny and comparative genomics of the fungal order Sordariales.</title>
        <authorList>
            <person name="Hensen N."/>
            <person name="Bonometti L."/>
            <person name="Westerberg I."/>
            <person name="Brannstrom I.O."/>
            <person name="Guillou S."/>
            <person name="Cros-Aarteil S."/>
            <person name="Calhoun S."/>
            <person name="Haridas S."/>
            <person name="Kuo A."/>
            <person name="Mondo S."/>
            <person name="Pangilinan J."/>
            <person name="Riley R."/>
            <person name="LaButti K."/>
            <person name="Andreopoulos B."/>
            <person name="Lipzen A."/>
            <person name="Chen C."/>
            <person name="Yan M."/>
            <person name="Daum C."/>
            <person name="Ng V."/>
            <person name="Clum A."/>
            <person name="Steindorff A."/>
            <person name="Ohm R.A."/>
            <person name="Martin F."/>
            <person name="Silar P."/>
            <person name="Natvig D.O."/>
            <person name="Lalanne C."/>
            <person name="Gautier V."/>
            <person name="Ament-Velasquez S.L."/>
            <person name="Kruys A."/>
            <person name="Hutchinson M.I."/>
            <person name="Powell A.J."/>
            <person name="Barry K."/>
            <person name="Miller A.N."/>
            <person name="Grigoriev I.V."/>
            <person name="Debuchy R."/>
            <person name="Gladieux P."/>
            <person name="Hiltunen Thoren M."/>
            <person name="Johannesson H."/>
        </authorList>
    </citation>
    <scope>NUCLEOTIDE SEQUENCE</scope>
    <source>
        <strain evidence="2">CBS 168.71</strain>
    </source>
</reference>
<dbReference type="Proteomes" id="UP001278766">
    <property type="component" value="Unassembled WGS sequence"/>
</dbReference>
<feature type="region of interest" description="Disordered" evidence="1">
    <location>
        <begin position="1"/>
        <end position="41"/>
    </location>
</feature>
<dbReference type="AlphaFoldDB" id="A0AAE0LS58"/>
<protein>
    <submittedName>
        <fullName evidence="2">Uncharacterized protein</fullName>
    </submittedName>
</protein>
<dbReference type="GeneID" id="87835331"/>
<sequence>MKDITTQPRQLFPPTQDDQPLQCQHHFAPRPPVSQRGTGAGTEGGTIHLGAEITGTAGRPDRFSGAYLTRARLARPKNGTGGTRDTPCHRVGSGSMSISARAAQQYLPYIHSGRVSLTGLGFNTVTTNQYLFIIRNRAGRGGGLSTEGPTSREKEKKENLGFACCSSGYGSDSSVAELLEPGPVLTKAERECYLAYQVGQFLRVSYINHPSCLVYTACGMHLVSRAPPILGSWLAICRCRCRCRCPASACPLCSRPAPWGPCPCPCPGPGP</sequence>
<keyword evidence="3" id="KW-1185">Reference proteome</keyword>
<dbReference type="RefSeq" id="XP_062659032.1">
    <property type="nucleotide sequence ID" value="XM_062798383.1"/>
</dbReference>
<evidence type="ECO:0000256" key="1">
    <source>
        <dbReference type="SAM" id="MobiDB-lite"/>
    </source>
</evidence>
<gene>
    <name evidence="2" type="ORF">B0H64DRAFT_147946</name>
</gene>
<evidence type="ECO:0000313" key="3">
    <source>
        <dbReference type="Proteomes" id="UP001278766"/>
    </source>
</evidence>
<comment type="caution">
    <text evidence="2">The sequence shown here is derived from an EMBL/GenBank/DDBJ whole genome shotgun (WGS) entry which is preliminary data.</text>
</comment>
<dbReference type="EMBL" id="JAUEPN010000004">
    <property type="protein sequence ID" value="KAK3295518.1"/>
    <property type="molecule type" value="Genomic_DNA"/>
</dbReference>
<evidence type="ECO:0000313" key="2">
    <source>
        <dbReference type="EMBL" id="KAK3295518.1"/>
    </source>
</evidence>
<proteinExistence type="predicted"/>
<name>A0AAE0LS58_9PEZI</name>
<reference evidence="2" key="2">
    <citation type="submission" date="2023-06" db="EMBL/GenBank/DDBJ databases">
        <authorList>
            <consortium name="Lawrence Berkeley National Laboratory"/>
            <person name="Haridas S."/>
            <person name="Hensen N."/>
            <person name="Bonometti L."/>
            <person name="Westerberg I."/>
            <person name="Brannstrom I.O."/>
            <person name="Guillou S."/>
            <person name="Cros-Aarteil S."/>
            <person name="Calhoun S."/>
            <person name="Kuo A."/>
            <person name="Mondo S."/>
            <person name="Pangilinan J."/>
            <person name="Riley R."/>
            <person name="Labutti K."/>
            <person name="Andreopoulos B."/>
            <person name="Lipzen A."/>
            <person name="Chen C."/>
            <person name="Yanf M."/>
            <person name="Daum C."/>
            <person name="Ng V."/>
            <person name="Clum A."/>
            <person name="Steindorff A."/>
            <person name="Ohm R."/>
            <person name="Martin F."/>
            <person name="Silar P."/>
            <person name="Natvig D."/>
            <person name="Lalanne C."/>
            <person name="Gautier V."/>
            <person name="Ament-Velasquez S.L."/>
            <person name="Kruys A."/>
            <person name="Hutchinson M.I."/>
            <person name="Powell A.J."/>
            <person name="Barry K."/>
            <person name="Miller A.N."/>
            <person name="Grigoriev I.V."/>
            <person name="Debuchy R."/>
            <person name="Gladieux P."/>
            <person name="Thoren M.H."/>
            <person name="Johannesson H."/>
        </authorList>
    </citation>
    <scope>NUCLEOTIDE SEQUENCE</scope>
    <source>
        <strain evidence="2">CBS 168.71</strain>
    </source>
</reference>